<keyword evidence="7" id="KW-0456">Lyase</keyword>
<evidence type="ECO:0000256" key="6">
    <source>
        <dbReference type="ARBA" id="ARBA00023204"/>
    </source>
</evidence>
<evidence type="ECO:0000256" key="1">
    <source>
        <dbReference type="ARBA" id="ARBA00001668"/>
    </source>
</evidence>
<reference evidence="12 13" key="2">
    <citation type="journal article" date="2016" name="Int. J. Syst. Evol. Microbiol.">
        <title>Flavisolibacter tropicus sp. nov., isolated from tropical soil.</title>
        <authorList>
            <person name="Lee J.J."/>
            <person name="Kang M.S."/>
            <person name="Kim G.S."/>
            <person name="Lee C.S."/>
            <person name="Lim S."/>
            <person name="Lee J."/>
            <person name="Roh S.H."/>
            <person name="Kang H."/>
            <person name="Ha J.M."/>
            <person name="Bae S."/>
            <person name="Jung H.Y."/>
            <person name="Kim M.K."/>
        </authorList>
    </citation>
    <scope>NUCLEOTIDE SEQUENCE [LARGE SCALE GENOMIC DNA]</scope>
    <source>
        <strain evidence="12 13">LCS9</strain>
    </source>
</reference>
<dbReference type="SUPFAM" id="SSF81624">
    <property type="entry name" value="N-terminal domain of MutM-like DNA repair proteins"/>
    <property type="match status" value="1"/>
</dbReference>
<dbReference type="GO" id="GO:0003684">
    <property type="term" value="F:damaged DNA binding"/>
    <property type="evidence" value="ECO:0007669"/>
    <property type="project" value="InterPro"/>
</dbReference>
<dbReference type="InterPro" id="IPR012319">
    <property type="entry name" value="FPG_cat"/>
</dbReference>
<evidence type="ECO:0000259" key="11">
    <source>
        <dbReference type="SMART" id="SM01232"/>
    </source>
</evidence>
<dbReference type="EMBL" id="CP011390">
    <property type="protein sequence ID" value="ANE51842.1"/>
    <property type="molecule type" value="Genomic_DNA"/>
</dbReference>
<dbReference type="SMART" id="SM00898">
    <property type="entry name" value="Fapy_DNA_glyco"/>
    <property type="match status" value="1"/>
</dbReference>
<dbReference type="Proteomes" id="UP000077177">
    <property type="component" value="Chromosome"/>
</dbReference>
<dbReference type="InterPro" id="IPR035937">
    <property type="entry name" value="FPG_N"/>
</dbReference>
<gene>
    <name evidence="12" type="ORF">SY85_16435</name>
</gene>
<dbReference type="GO" id="GO:0003906">
    <property type="term" value="F:DNA-(apurinic or apyrimidinic site) endonuclease activity"/>
    <property type="evidence" value="ECO:0007669"/>
    <property type="project" value="InterPro"/>
</dbReference>
<accession>A0A172TXY1</accession>
<feature type="domain" description="Formamidopyrimidine-DNA glycosylase H2TH DNA-binding" evidence="11">
    <location>
        <begin position="112"/>
        <end position="195"/>
    </location>
</feature>
<proteinExistence type="inferred from homology"/>
<comment type="catalytic activity">
    <reaction evidence="1">
        <text>Hydrolysis of DNA containing ring-opened 7-methylguanine residues, releasing 2,6-diamino-4-hydroxy-5-(N-methyl)formamidopyrimidine.</text>
        <dbReference type="EC" id="3.2.2.23"/>
    </reaction>
</comment>
<dbReference type="KEGG" id="fla:SY85_16435"/>
<evidence type="ECO:0000256" key="9">
    <source>
        <dbReference type="ARBA" id="ARBA00023295"/>
    </source>
</evidence>
<keyword evidence="13" id="KW-1185">Reference proteome</keyword>
<dbReference type="GO" id="GO:0008270">
    <property type="term" value="F:zinc ion binding"/>
    <property type="evidence" value="ECO:0007669"/>
    <property type="project" value="InterPro"/>
</dbReference>
<feature type="domain" description="Formamidopyrimidine-DNA glycosylase catalytic" evidence="10">
    <location>
        <begin position="2"/>
        <end position="101"/>
    </location>
</feature>
<dbReference type="Gene3D" id="3.20.190.10">
    <property type="entry name" value="MutM-like, N-terminal"/>
    <property type="match status" value="1"/>
</dbReference>
<comment type="similarity">
    <text evidence="2">Belongs to the FPG family.</text>
</comment>
<dbReference type="AlphaFoldDB" id="A0A172TXY1"/>
<evidence type="ECO:0000259" key="10">
    <source>
        <dbReference type="SMART" id="SM00898"/>
    </source>
</evidence>
<protein>
    <submittedName>
        <fullName evidence="12">Endonuclease</fullName>
    </submittedName>
</protein>
<dbReference type="InterPro" id="IPR015886">
    <property type="entry name" value="H2TH_FPG"/>
</dbReference>
<evidence type="ECO:0000256" key="3">
    <source>
        <dbReference type="ARBA" id="ARBA00022763"/>
    </source>
</evidence>
<keyword evidence="5" id="KW-0238">DNA-binding</keyword>
<dbReference type="GO" id="GO:0016829">
    <property type="term" value="F:lyase activity"/>
    <property type="evidence" value="ECO:0007669"/>
    <property type="project" value="UniProtKB-KW"/>
</dbReference>
<evidence type="ECO:0000256" key="4">
    <source>
        <dbReference type="ARBA" id="ARBA00022801"/>
    </source>
</evidence>
<evidence type="ECO:0000256" key="8">
    <source>
        <dbReference type="ARBA" id="ARBA00023268"/>
    </source>
</evidence>
<dbReference type="Pfam" id="PF06831">
    <property type="entry name" value="H2TH"/>
    <property type="match status" value="1"/>
</dbReference>
<keyword evidence="4" id="KW-0378">Hydrolase</keyword>
<dbReference type="PANTHER" id="PTHR22993:SF9">
    <property type="entry name" value="FORMAMIDOPYRIMIDINE-DNA GLYCOSYLASE"/>
    <property type="match status" value="1"/>
</dbReference>
<dbReference type="Pfam" id="PF01149">
    <property type="entry name" value="Fapy_DNA_glyco"/>
    <property type="match status" value="1"/>
</dbReference>
<keyword evidence="6" id="KW-0234">DNA repair</keyword>
<organism evidence="12 13">
    <name type="scientific">Flavisolibacter tropicus</name>
    <dbReference type="NCBI Taxonomy" id="1492898"/>
    <lineage>
        <taxon>Bacteria</taxon>
        <taxon>Pseudomonadati</taxon>
        <taxon>Bacteroidota</taxon>
        <taxon>Chitinophagia</taxon>
        <taxon>Chitinophagales</taxon>
        <taxon>Chitinophagaceae</taxon>
        <taxon>Flavisolibacter</taxon>
    </lineage>
</organism>
<keyword evidence="12" id="KW-0540">Nuclease</keyword>
<keyword evidence="12" id="KW-0255">Endonuclease</keyword>
<dbReference type="SMART" id="SM01232">
    <property type="entry name" value="H2TH"/>
    <property type="match status" value="1"/>
</dbReference>
<sequence length="243" mass="28272">MEGPSLVILKEQAQRFIGKKVTAAYGTQKIAFERLAGQRITDLKTWGKHFLILFEDCTVRIHYLMFGNYYLDSKHPEKRPKLALEISNGEWNNYNCAAKILEGTNMDALYDWSTDIMQDSWDPNKAKKKLKATPDRLVCDVLLDQSIFSGIGNIIKNEVFYRIYVHPESVAGALPAKQLNQLIEEARNYSFDFYHWKKEGTLRKHWLAHTKKECLRCQLPFVKKHTGLTPRRSFFCSNCQVLY</sequence>
<evidence type="ECO:0000256" key="7">
    <source>
        <dbReference type="ARBA" id="ARBA00023239"/>
    </source>
</evidence>
<keyword evidence="3" id="KW-0227">DNA damage</keyword>
<name>A0A172TXY1_9BACT</name>
<evidence type="ECO:0000313" key="12">
    <source>
        <dbReference type="EMBL" id="ANE51842.1"/>
    </source>
</evidence>
<dbReference type="InterPro" id="IPR010979">
    <property type="entry name" value="Ribosomal_uS13-like_H2TH"/>
</dbReference>
<dbReference type="Gene3D" id="1.10.8.50">
    <property type="match status" value="1"/>
</dbReference>
<evidence type="ECO:0000313" key="13">
    <source>
        <dbReference type="Proteomes" id="UP000077177"/>
    </source>
</evidence>
<dbReference type="GO" id="GO:0006284">
    <property type="term" value="P:base-excision repair"/>
    <property type="evidence" value="ECO:0007669"/>
    <property type="project" value="InterPro"/>
</dbReference>
<dbReference type="OrthoDB" id="9800855at2"/>
<keyword evidence="8" id="KW-0511">Multifunctional enzyme</keyword>
<dbReference type="STRING" id="1492898.SY85_16435"/>
<dbReference type="RefSeq" id="WP_066405976.1">
    <property type="nucleotide sequence ID" value="NZ_CP011390.1"/>
</dbReference>
<reference evidence="13" key="1">
    <citation type="submission" date="2015-01" db="EMBL/GenBank/DDBJ databases">
        <title>Flavisolibacter sp./LCS9/ whole genome sequencing.</title>
        <authorList>
            <person name="Kim M.K."/>
            <person name="Srinivasan S."/>
            <person name="Lee J.-J."/>
        </authorList>
    </citation>
    <scope>NUCLEOTIDE SEQUENCE [LARGE SCALE GENOMIC DNA]</scope>
    <source>
        <strain evidence="13">LCS9</strain>
    </source>
</reference>
<dbReference type="SUPFAM" id="SSF46946">
    <property type="entry name" value="S13-like H2TH domain"/>
    <property type="match status" value="1"/>
</dbReference>
<evidence type="ECO:0000256" key="5">
    <source>
        <dbReference type="ARBA" id="ARBA00023125"/>
    </source>
</evidence>
<dbReference type="GO" id="GO:0008534">
    <property type="term" value="F:oxidized purine nucleobase lesion DNA N-glycosylase activity"/>
    <property type="evidence" value="ECO:0007669"/>
    <property type="project" value="UniProtKB-EC"/>
</dbReference>
<keyword evidence="9" id="KW-0326">Glycosidase</keyword>
<evidence type="ECO:0000256" key="2">
    <source>
        <dbReference type="ARBA" id="ARBA00009409"/>
    </source>
</evidence>
<dbReference type="PANTHER" id="PTHR22993">
    <property type="entry name" value="FORMAMIDOPYRIMIDINE-DNA GLYCOSYLASE"/>
    <property type="match status" value="1"/>
</dbReference>